<name>A0A8X6NWP5_NEPPI</name>
<protein>
    <submittedName>
        <fullName evidence="2">Uncharacterized protein</fullName>
    </submittedName>
</protein>
<evidence type="ECO:0000313" key="2">
    <source>
        <dbReference type="EMBL" id="GFT39657.1"/>
    </source>
</evidence>
<dbReference type="EMBL" id="BMAW01063307">
    <property type="protein sequence ID" value="GFT39657.1"/>
    <property type="molecule type" value="Genomic_DNA"/>
</dbReference>
<feature type="region of interest" description="Disordered" evidence="1">
    <location>
        <begin position="1"/>
        <end position="88"/>
    </location>
</feature>
<keyword evidence="3" id="KW-1185">Reference proteome</keyword>
<organism evidence="2 3">
    <name type="scientific">Nephila pilipes</name>
    <name type="common">Giant wood spider</name>
    <name type="synonym">Nephila maculata</name>
    <dbReference type="NCBI Taxonomy" id="299642"/>
    <lineage>
        <taxon>Eukaryota</taxon>
        <taxon>Metazoa</taxon>
        <taxon>Ecdysozoa</taxon>
        <taxon>Arthropoda</taxon>
        <taxon>Chelicerata</taxon>
        <taxon>Arachnida</taxon>
        <taxon>Araneae</taxon>
        <taxon>Araneomorphae</taxon>
        <taxon>Entelegynae</taxon>
        <taxon>Araneoidea</taxon>
        <taxon>Nephilidae</taxon>
        <taxon>Nephila</taxon>
    </lineage>
</organism>
<dbReference type="AlphaFoldDB" id="A0A8X6NWP5"/>
<accession>A0A8X6NWP5</accession>
<gene>
    <name evidence="2" type="ORF">NPIL_539021</name>
</gene>
<evidence type="ECO:0000256" key="1">
    <source>
        <dbReference type="SAM" id="MobiDB-lite"/>
    </source>
</evidence>
<evidence type="ECO:0000313" key="3">
    <source>
        <dbReference type="Proteomes" id="UP000887013"/>
    </source>
</evidence>
<reference evidence="2" key="1">
    <citation type="submission" date="2020-08" db="EMBL/GenBank/DDBJ databases">
        <title>Multicomponent nature underlies the extraordinary mechanical properties of spider dragline silk.</title>
        <authorList>
            <person name="Kono N."/>
            <person name="Nakamura H."/>
            <person name="Mori M."/>
            <person name="Yoshida Y."/>
            <person name="Ohtoshi R."/>
            <person name="Malay A.D."/>
            <person name="Moran D.A.P."/>
            <person name="Tomita M."/>
            <person name="Numata K."/>
            <person name="Arakawa K."/>
        </authorList>
    </citation>
    <scope>NUCLEOTIDE SEQUENCE</scope>
</reference>
<proteinExistence type="predicted"/>
<sequence>MWRSIGNKTMKRIPCGHGHSNSNGNGSGDQSGNETTEENSSGQSGENSNGDDSGDQSGNETTGREHGQLGREFQWKAEGDQRNELLKNSSSQNLGRILMKMAVEINPGMKLLKRIPVVNLGENSNGEDMEINESLKELFKFWSNSNGNDSVRSIRESKVTRRMN</sequence>
<feature type="compositionally biased region" description="Basic and acidic residues" evidence="1">
    <location>
        <begin position="62"/>
        <end position="85"/>
    </location>
</feature>
<comment type="caution">
    <text evidence="2">The sequence shown here is derived from an EMBL/GenBank/DDBJ whole genome shotgun (WGS) entry which is preliminary data.</text>
</comment>
<feature type="compositionally biased region" description="Low complexity" evidence="1">
    <location>
        <begin position="16"/>
        <end position="60"/>
    </location>
</feature>
<dbReference type="Proteomes" id="UP000887013">
    <property type="component" value="Unassembled WGS sequence"/>
</dbReference>